<keyword evidence="3" id="KW-1185">Reference proteome</keyword>
<feature type="transmembrane region" description="Helical" evidence="1">
    <location>
        <begin position="51"/>
        <end position="70"/>
    </location>
</feature>
<feature type="transmembrane region" description="Helical" evidence="1">
    <location>
        <begin position="20"/>
        <end position="39"/>
    </location>
</feature>
<protein>
    <recommendedName>
        <fullName evidence="4">MARVEL domain-containing protein</fullName>
    </recommendedName>
</protein>
<dbReference type="AlphaFoldDB" id="A0A0D2LJC5"/>
<evidence type="ECO:0000256" key="1">
    <source>
        <dbReference type="SAM" id="Phobius"/>
    </source>
</evidence>
<name>A0A0D2LJC5_HYPSF</name>
<dbReference type="Proteomes" id="UP000054270">
    <property type="component" value="Unassembled WGS sequence"/>
</dbReference>
<keyword evidence="1" id="KW-0472">Membrane</keyword>
<sequence>MSRVASRTFCCCIPVRAGVVLISLLGLAGGGVIAAGGIINVKHAHGSKAAAIAQIVIYLILAIVSLFGFIGAVTRRLGFIRAYLSLLTVHLLVSLGLGIFAIIRNFKDAPKYYADCILDPSGVPSTQASVINTCTNGTTLLKGLMIAVFVTIWLLETCTCPLHISRRCAPLTPGLINLGACFIVGNYSKQLAEEDRENLIKDTESW</sequence>
<gene>
    <name evidence="2" type="ORF">HYPSUDRAFT_130441</name>
</gene>
<dbReference type="EMBL" id="KN817523">
    <property type="protein sequence ID" value="KJA27737.1"/>
    <property type="molecule type" value="Genomic_DNA"/>
</dbReference>
<organism evidence="2 3">
    <name type="scientific">Hypholoma sublateritium (strain FD-334 SS-4)</name>
    <dbReference type="NCBI Taxonomy" id="945553"/>
    <lineage>
        <taxon>Eukaryota</taxon>
        <taxon>Fungi</taxon>
        <taxon>Dikarya</taxon>
        <taxon>Basidiomycota</taxon>
        <taxon>Agaricomycotina</taxon>
        <taxon>Agaricomycetes</taxon>
        <taxon>Agaricomycetidae</taxon>
        <taxon>Agaricales</taxon>
        <taxon>Agaricineae</taxon>
        <taxon>Strophariaceae</taxon>
        <taxon>Hypholoma</taxon>
    </lineage>
</organism>
<evidence type="ECO:0008006" key="4">
    <source>
        <dbReference type="Google" id="ProtNLM"/>
    </source>
</evidence>
<evidence type="ECO:0000313" key="2">
    <source>
        <dbReference type="EMBL" id="KJA27737.1"/>
    </source>
</evidence>
<reference evidence="3" key="1">
    <citation type="submission" date="2014-04" db="EMBL/GenBank/DDBJ databases">
        <title>Evolutionary Origins and Diversification of the Mycorrhizal Mutualists.</title>
        <authorList>
            <consortium name="DOE Joint Genome Institute"/>
            <consortium name="Mycorrhizal Genomics Consortium"/>
            <person name="Kohler A."/>
            <person name="Kuo A."/>
            <person name="Nagy L.G."/>
            <person name="Floudas D."/>
            <person name="Copeland A."/>
            <person name="Barry K.W."/>
            <person name="Cichocki N."/>
            <person name="Veneault-Fourrey C."/>
            <person name="LaButti K."/>
            <person name="Lindquist E.A."/>
            <person name="Lipzen A."/>
            <person name="Lundell T."/>
            <person name="Morin E."/>
            <person name="Murat C."/>
            <person name="Riley R."/>
            <person name="Ohm R."/>
            <person name="Sun H."/>
            <person name="Tunlid A."/>
            <person name="Henrissat B."/>
            <person name="Grigoriev I.V."/>
            <person name="Hibbett D.S."/>
            <person name="Martin F."/>
        </authorList>
    </citation>
    <scope>NUCLEOTIDE SEQUENCE [LARGE SCALE GENOMIC DNA]</scope>
    <source>
        <strain evidence="3">FD-334 SS-4</strain>
    </source>
</reference>
<proteinExistence type="predicted"/>
<dbReference type="STRING" id="945553.A0A0D2LJC5"/>
<keyword evidence="1" id="KW-0812">Transmembrane</keyword>
<dbReference type="OMA" id="AYANRQW"/>
<feature type="transmembrane region" description="Helical" evidence="1">
    <location>
        <begin position="82"/>
        <end position="103"/>
    </location>
</feature>
<keyword evidence="1" id="KW-1133">Transmembrane helix</keyword>
<evidence type="ECO:0000313" key="3">
    <source>
        <dbReference type="Proteomes" id="UP000054270"/>
    </source>
</evidence>
<dbReference type="OrthoDB" id="3362027at2759"/>
<accession>A0A0D2LJC5</accession>